<dbReference type="AlphaFoldDB" id="A0A399FYR8"/>
<dbReference type="GO" id="GO:0003824">
    <property type="term" value="F:catalytic activity"/>
    <property type="evidence" value="ECO:0007669"/>
    <property type="project" value="InterPro"/>
</dbReference>
<dbReference type="PANTHER" id="PTHR21343:SF1">
    <property type="entry name" value="COBYRIC ACID SYNTHASE"/>
    <property type="match status" value="1"/>
</dbReference>
<organism evidence="5 6">
    <name type="scientific">Thermobifida halotolerans</name>
    <dbReference type="NCBI Taxonomy" id="483545"/>
    <lineage>
        <taxon>Bacteria</taxon>
        <taxon>Bacillati</taxon>
        <taxon>Actinomycetota</taxon>
        <taxon>Actinomycetes</taxon>
        <taxon>Streptosporangiales</taxon>
        <taxon>Nocardiopsidaceae</taxon>
        <taxon>Thermobifida</taxon>
    </lineage>
</organism>
<dbReference type="InterPro" id="IPR002586">
    <property type="entry name" value="CobQ/CobB/MinD/ParA_Nub-bd_dom"/>
</dbReference>
<dbReference type="Pfam" id="PF01656">
    <property type="entry name" value="CbiA"/>
    <property type="match status" value="1"/>
</dbReference>
<comment type="function">
    <text evidence="4">Catalyzes amidations at positions B, D, E, and G on adenosylcobyrinic A,C-diamide. NH(2) groups are provided by glutamine, and one molecule of ATP is hydrogenolyzed for each amidation.</text>
</comment>
<dbReference type="Proteomes" id="UP000265719">
    <property type="component" value="Chromosome"/>
</dbReference>
<dbReference type="NCBIfam" id="NF001989">
    <property type="entry name" value="PRK00784.1"/>
    <property type="match status" value="1"/>
</dbReference>
<evidence type="ECO:0000256" key="4">
    <source>
        <dbReference type="HAMAP-Rule" id="MF_00028"/>
    </source>
</evidence>
<evidence type="ECO:0000313" key="5">
    <source>
        <dbReference type="EMBL" id="UOE19374.1"/>
    </source>
</evidence>
<dbReference type="NCBIfam" id="TIGR00313">
    <property type="entry name" value="cobQ"/>
    <property type="match status" value="1"/>
</dbReference>
<dbReference type="InterPro" id="IPR047045">
    <property type="entry name" value="CobQ_N"/>
</dbReference>
<dbReference type="GO" id="GO:0015420">
    <property type="term" value="F:ABC-type vitamin B12 transporter activity"/>
    <property type="evidence" value="ECO:0007669"/>
    <property type="project" value="UniProtKB-UniRule"/>
</dbReference>
<evidence type="ECO:0000313" key="6">
    <source>
        <dbReference type="Proteomes" id="UP000265719"/>
    </source>
</evidence>
<dbReference type="Pfam" id="PF07685">
    <property type="entry name" value="GATase_3"/>
    <property type="match status" value="1"/>
</dbReference>
<evidence type="ECO:0000256" key="3">
    <source>
        <dbReference type="ARBA" id="ARBA00022962"/>
    </source>
</evidence>
<dbReference type="Gene3D" id="3.40.50.300">
    <property type="entry name" value="P-loop containing nucleotide triphosphate hydrolases"/>
    <property type="match status" value="1"/>
</dbReference>
<proteinExistence type="inferred from homology"/>
<gene>
    <name evidence="4" type="primary">cobQ</name>
    <name evidence="5" type="ORF">NI17_022035</name>
</gene>
<dbReference type="GO" id="GO:0009236">
    <property type="term" value="P:cobalamin biosynthetic process"/>
    <property type="evidence" value="ECO:0007669"/>
    <property type="project" value="UniProtKB-UniRule"/>
</dbReference>
<protein>
    <recommendedName>
        <fullName evidence="4">Cobyric acid synthase</fullName>
    </recommendedName>
</protein>
<sequence>MTGRARGLLVAGTSSDAGKSVVTSALCRAMARRGIRVAPFKAQNMSNNSMVVPGPDGQGAEIGRAQWVQALAARAEPETAMNPVLLKPGSDLRSHVVVRGRPFGRLAAGEFAGERAALARAAHTALEDLRSRYDVVVCEGAGGVAEINLRAHDYVNMGLARAADLPVVVVGDIDRGGVFASLYGSLALLDPADQALVSGFVINKFRGDVSLLGPGLDALGRMTGRPVLGVLPWQRNLWLDSEDSLALADREHDPAATPVLRVAVVQLPRISNFTDVDALCLEPDLRVDFVTDPRPLASADVVVLPGTRATLSDLEWLRSRGLDTAIAEHARRGRTVLGVCGGCQMLGRAIHDPEGVEGAAGRRADGLGLLDLETVFTRDKVLRLPSGEGLGVPVGGYEIHHGRIRAGRGEPFPGGLRDGTVFGTMWHGSLEHDAFRGAWLEAAAETAGAEGGRFGKVGFTAAREARLDLLADLVEEHLDMDAVLRLVTDGAPALPTLRGELR</sequence>
<dbReference type="SUPFAM" id="SSF52540">
    <property type="entry name" value="P-loop containing nucleoside triphosphate hydrolases"/>
    <property type="match status" value="1"/>
</dbReference>
<dbReference type="PANTHER" id="PTHR21343">
    <property type="entry name" value="DETHIOBIOTIN SYNTHETASE"/>
    <property type="match status" value="1"/>
</dbReference>
<keyword evidence="6" id="KW-1185">Reference proteome</keyword>
<dbReference type="InterPro" id="IPR027417">
    <property type="entry name" value="P-loop_NTPase"/>
</dbReference>
<reference evidence="5" key="1">
    <citation type="submission" date="2020-10" db="EMBL/GenBank/DDBJ databases">
        <title>De novo genome project of the cellulose decomposer Thermobifida halotolerans type strain.</title>
        <authorList>
            <person name="Nagy I."/>
            <person name="Horvath B."/>
            <person name="Kukolya J."/>
            <person name="Nagy I."/>
            <person name="Orsini M."/>
        </authorList>
    </citation>
    <scope>NUCLEOTIDE SEQUENCE</scope>
    <source>
        <strain evidence="5">DSM 44931</strain>
    </source>
</reference>
<dbReference type="CDD" id="cd01750">
    <property type="entry name" value="GATase1_CobQ"/>
    <property type="match status" value="1"/>
</dbReference>
<dbReference type="InterPro" id="IPR011698">
    <property type="entry name" value="GATase_3"/>
</dbReference>
<keyword evidence="2 4" id="KW-0169">Cobalamin biosynthesis</keyword>
<name>A0A399FYR8_9ACTN</name>
<dbReference type="SUPFAM" id="SSF52317">
    <property type="entry name" value="Class I glutamine amidotransferase-like"/>
    <property type="match status" value="1"/>
</dbReference>
<dbReference type="InterPro" id="IPR033949">
    <property type="entry name" value="CobQ_GATase1"/>
</dbReference>
<accession>A0A399FYR8</accession>
<dbReference type="KEGG" id="thao:NI17_022035"/>
<feature type="active site" description="Nucleophile" evidence="4">
    <location>
        <position position="340"/>
    </location>
</feature>
<dbReference type="PROSITE" id="PS51274">
    <property type="entry name" value="GATASE_COBBQ"/>
    <property type="match status" value="1"/>
</dbReference>
<dbReference type="EMBL" id="CP063196">
    <property type="protein sequence ID" value="UOE19374.1"/>
    <property type="molecule type" value="Genomic_DNA"/>
</dbReference>
<keyword evidence="3 4" id="KW-0315">Glutamine amidotransferase</keyword>
<dbReference type="Gene3D" id="3.40.50.880">
    <property type="match status" value="1"/>
</dbReference>
<dbReference type="HAMAP" id="MF_00028">
    <property type="entry name" value="CobQ"/>
    <property type="match status" value="1"/>
</dbReference>
<dbReference type="InterPro" id="IPR004459">
    <property type="entry name" value="CobQ_synth"/>
</dbReference>
<dbReference type="InterPro" id="IPR029062">
    <property type="entry name" value="Class_I_gatase-like"/>
</dbReference>
<feature type="active site" evidence="4">
    <location>
        <position position="427"/>
    </location>
</feature>
<comment type="pathway">
    <text evidence="1 4">Cofactor biosynthesis; adenosylcobalamin biosynthesis.</text>
</comment>
<evidence type="ECO:0000256" key="2">
    <source>
        <dbReference type="ARBA" id="ARBA00022573"/>
    </source>
</evidence>
<dbReference type="RefSeq" id="WP_068690243.1">
    <property type="nucleotide sequence ID" value="NZ_CP063196.1"/>
</dbReference>
<dbReference type="OrthoDB" id="9808302at2"/>
<evidence type="ECO:0000256" key="1">
    <source>
        <dbReference type="ARBA" id="ARBA00004953"/>
    </source>
</evidence>
<dbReference type="CDD" id="cd05389">
    <property type="entry name" value="CobQ_N"/>
    <property type="match status" value="1"/>
</dbReference>
<comment type="similarity">
    <text evidence="4">Belongs to the CobB/CobQ family. CobQ subfamily.</text>
</comment>